<evidence type="ECO:0000313" key="3">
    <source>
        <dbReference type="Proteomes" id="UP001497382"/>
    </source>
</evidence>
<dbReference type="Proteomes" id="UP001497382">
    <property type="component" value="Unassembled WGS sequence"/>
</dbReference>
<sequence>MSRTLVDCRKKNIRSIVDRYAVFHLRAKIACLYFVSDALGFLICYSHLGMFYCNVFYNMFSTTVIHLQSI</sequence>
<keyword evidence="1" id="KW-1133">Transmembrane helix</keyword>
<evidence type="ECO:0000313" key="2">
    <source>
        <dbReference type="EMBL" id="CAL1288537.1"/>
    </source>
</evidence>
<protein>
    <submittedName>
        <fullName evidence="2">Uncharacterized protein</fullName>
    </submittedName>
</protein>
<keyword evidence="1" id="KW-0472">Membrane</keyword>
<gene>
    <name evidence="2" type="ORF">LARSCL_LOCUS15407</name>
</gene>
<keyword evidence="3" id="KW-1185">Reference proteome</keyword>
<dbReference type="AlphaFoldDB" id="A0AAV2AXJ4"/>
<accession>A0AAV2AXJ4</accession>
<keyword evidence="1" id="KW-0812">Transmembrane</keyword>
<proteinExistence type="predicted"/>
<evidence type="ECO:0000256" key="1">
    <source>
        <dbReference type="SAM" id="Phobius"/>
    </source>
</evidence>
<name>A0AAV2AXJ4_9ARAC</name>
<feature type="transmembrane region" description="Helical" evidence="1">
    <location>
        <begin position="21"/>
        <end position="43"/>
    </location>
</feature>
<organism evidence="2 3">
    <name type="scientific">Larinioides sclopetarius</name>
    <dbReference type="NCBI Taxonomy" id="280406"/>
    <lineage>
        <taxon>Eukaryota</taxon>
        <taxon>Metazoa</taxon>
        <taxon>Ecdysozoa</taxon>
        <taxon>Arthropoda</taxon>
        <taxon>Chelicerata</taxon>
        <taxon>Arachnida</taxon>
        <taxon>Araneae</taxon>
        <taxon>Araneomorphae</taxon>
        <taxon>Entelegynae</taxon>
        <taxon>Araneoidea</taxon>
        <taxon>Araneidae</taxon>
        <taxon>Larinioides</taxon>
    </lineage>
</organism>
<dbReference type="EMBL" id="CAXIEN010000233">
    <property type="protein sequence ID" value="CAL1288537.1"/>
    <property type="molecule type" value="Genomic_DNA"/>
</dbReference>
<comment type="caution">
    <text evidence="2">The sequence shown here is derived from an EMBL/GenBank/DDBJ whole genome shotgun (WGS) entry which is preliminary data.</text>
</comment>
<reference evidence="2 3" key="1">
    <citation type="submission" date="2024-04" db="EMBL/GenBank/DDBJ databases">
        <authorList>
            <person name="Rising A."/>
            <person name="Reimegard J."/>
            <person name="Sonavane S."/>
            <person name="Akerstrom W."/>
            <person name="Nylinder S."/>
            <person name="Hedman E."/>
            <person name="Kallberg Y."/>
        </authorList>
    </citation>
    <scope>NUCLEOTIDE SEQUENCE [LARGE SCALE GENOMIC DNA]</scope>
</reference>